<dbReference type="Gene3D" id="2.40.50.140">
    <property type="entry name" value="Nucleic acid-binding proteins"/>
    <property type="match status" value="1"/>
</dbReference>
<dbReference type="InterPro" id="IPR050181">
    <property type="entry name" value="Cold_shock_domain"/>
</dbReference>
<accession>A0A915E995</accession>
<reference evidence="4" key="1">
    <citation type="submission" date="2022-11" db="UniProtKB">
        <authorList>
            <consortium name="WormBaseParasite"/>
        </authorList>
    </citation>
    <scope>IDENTIFICATION</scope>
</reference>
<dbReference type="GO" id="GO:0003676">
    <property type="term" value="F:nucleic acid binding"/>
    <property type="evidence" value="ECO:0007669"/>
    <property type="project" value="InterPro"/>
</dbReference>
<dbReference type="InterPro" id="IPR012340">
    <property type="entry name" value="NA-bd_OB-fold"/>
</dbReference>
<evidence type="ECO:0000313" key="3">
    <source>
        <dbReference type="Proteomes" id="UP000887574"/>
    </source>
</evidence>
<evidence type="ECO:0000256" key="1">
    <source>
        <dbReference type="SAM" id="MobiDB-lite"/>
    </source>
</evidence>
<dbReference type="Pfam" id="PF00313">
    <property type="entry name" value="CSD"/>
    <property type="match status" value="1"/>
</dbReference>
<dbReference type="InterPro" id="IPR011129">
    <property type="entry name" value="CSD"/>
</dbReference>
<dbReference type="Proteomes" id="UP000887574">
    <property type="component" value="Unplaced"/>
</dbReference>
<name>A0A915E995_9BILA</name>
<dbReference type="AlphaFoldDB" id="A0A915E995"/>
<dbReference type="SMART" id="SM00357">
    <property type="entry name" value="CSP"/>
    <property type="match status" value="1"/>
</dbReference>
<feature type="domain" description="CSD" evidence="2">
    <location>
        <begin position="79"/>
        <end position="148"/>
    </location>
</feature>
<feature type="region of interest" description="Disordered" evidence="1">
    <location>
        <begin position="147"/>
        <end position="274"/>
    </location>
</feature>
<feature type="compositionally biased region" description="Basic and acidic residues" evidence="1">
    <location>
        <begin position="178"/>
        <end position="227"/>
    </location>
</feature>
<evidence type="ECO:0000259" key="2">
    <source>
        <dbReference type="PROSITE" id="PS51857"/>
    </source>
</evidence>
<keyword evidence="3" id="KW-1185">Reference proteome</keyword>
<proteinExistence type="predicted"/>
<evidence type="ECO:0000313" key="4">
    <source>
        <dbReference type="WBParaSite" id="jg4210"/>
    </source>
</evidence>
<dbReference type="PRINTS" id="PR00050">
    <property type="entry name" value="COLDSHOCK"/>
</dbReference>
<organism evidence="3 4">
    <name type="scientific">Ditylenchus dipsaci</name>
    <dbReference type="NCBI Taxonomy" id="166011"/>
    <lineage>
        <taxon>Eukaryota</taxon>
        <taxon>Metazoa</taxon>
        <taxon>Ecdysozoa</taxon>
        <taxon>Nematoda</taxon>
        <taxon>Chromadorea</taxon>
        <taxon>Rhabditida</taxon>
        <taxon>Tylenchina</taxon>
        <taxon>Tylenchomorpha</taxon>
        <taxon>Sphaerularioidea</taxon>
        <taxon>Anguinidae</taxon>
        <taxon>Anguininae</taxon>
        <taxon>Ditylenchus</taxon>
    </lineage>
</organism>
<feature type="compositionally biased region" description="Basic residues" evidence="1">
    <location>
        <begin position="228"/>
        <end position="243"/>
    </location>
</feature>
<dbReference type="SUPFAM" id="SSF50249">
    <property type="entry name" value="Nucleic acid-binding proteins"/>
    <property type="match status" value="1"/>
</dbReference>
<sequence length="318" mass="35452">MPSSKKLLRVIVQSRSISILEENNKRMASIKEDVVILKPGSEKHLRTELSSSVSSIGEKGAESNHVKTSIDRSIVIARNESGVVKWFSFKNGYGFATVDSSGKDIFVHRSEFVSPTRREIFYIVDEGDKLEFDIVQRAKGLEAVAVTGPGGKRIPGAPMGVNRIAKKKQTSSLSQKPVESDDAVKKVNLENKKREQPKGSKDDAEKKAGKDLPKNSGPEIKDGEEKSKKQKSRRTRKFSARKANKQEEARSNEWGGAKQAEMSAQHVSSSADEKEVEDAVEHELRIRWKSFQILLFPRYSEHLLNISVNCESACCLLL</sequence>
<dbReference type="WBParaSite" id="jg4210">
    <property type="protein sequence ID" value="jg4210"/>
    <property type="gene ID" value="jg4210"/>
</dbReference>
<dbReference type="InterPro" id="IPR002059">
    <property type="entry name" value="CSP_DNA-bd"/>
</dbReference>
<protein>
    <submittedName>
        <fullName evidence="4">CSD domain-containing protein</fullName>
    </submittedName>
</protein>
<dbReference type="CDD" id="cd04458">
    <property type="entry name" value="CSP_CDS"/>
    <property type="match status" value="1"/>
</dbReference>
<dbReference type="PROSITE" id="PS51857">
    <property type="entry name" value="CSD_2"/>
    <property type="match status" value="1"/>
</dbReference>
<dbReference type="PANTHER" id="PTHR11544">
    <property type="entry name" value="COLD SHOCK DOMAIN CONTAINING PROTEINS"/>
    <property type="match status" value="1"/>
</dbReference>